<dbReference type="InterPro" id="IPR041581">
    <property type="entry name" value="Glyoxalase_6"/>
</dbReference>
<dbReference type="Proteomes" id="UP001597145">
    <property type="component" value="Unassembled WGS sequence"/>
</dbReference>
<feature type="domain" description="Glyoxalase-like" evidence="2">
    <location>
        <begin position="9"/>
        <end position="98"/>
    </location>
</feature>
<reference evidence="4" key="1">
    <citation type="journal article" date="2019" name="Int. J. Syst. Evol. Microbiol.">
        <title>The Global Catalogue of Microorganisms (GCM) 10K type strain sequencing project: providing services to taxonomists for standard genome sequencing and annotation.</title>
        <authorList>
            <consortium name="The Broad Institute Genomics Platform"/>
            <consortium name="The Broad Institute Genome Sequencing Center for Infectious Disease"/>
            <person name="Wu L."/>
            <person name="Ma J."/>
        </authorList>
    </citation>
    <scope>NUCLEOTIDE SEQUENCE [LARGE SCALE GENOMIC DNA]</scope>
    <source>
        <strain evidence="4">JCM 12165</strain>
    </source>
</reference>
<gene>
    <name evidence="3" type="ORF">ACFSCY_30900</name>
</gene>
<accession>A0ABW4FUM4</accession>
<evidence type="ECO:0000313" key="4">
    <source>
        <dbReference type="Proteomes" id="UP001597145"/>
    </source>
</evidence>
<keyword evidence="4" id="KW-1185">Reference proteome</keyword>
<name>A0ABW4FUM4_9PSEU</name>
<feature type="compositionally biased region" description="Basic residues" evidence="1">
    <location>
        <begin position="105"/>
        <end position="122"/>
    </location>
</feature>
<dbReference type="Gene3D" id="3.10.180.10">
    <property type="entry name" value="2,3-Dihydroxybiphenyl 1,2-Dioxygenase, domain 1"/>
    <property type="match status" value="1"/>
</dbReference>
<organism evidence="3 4">
    <name type="scientific">Pseudonocardia aurantiaca</name>
    <dbReference type="NCBI Taxonomy" id="75290"/>
    <lineage>
        <taxon>Bacteria</taxon>
        <taxon>Bacillati</taxon>
        <taxon>Actinomycetota</taxon>
        <taxon>Actinomycetes</taxon>
        <taxon>Pseudonocardiales</taxon>
        <taxon>Pseudonocardiaceae</taxon>
        <taxon>Pseudonocardia</taxon>
    </lineage>
</organism>
<dbReference type="EMBL" id="JBHUCP010000026">
    <property type="protein sequence ID" value="MFD1533833.1"/>
    <property type="molecule type" value="Genomic_DNA"/>
</dbReference>
<feature type="region of interest" description="Disordered" evidence="1">
    <location>
        <begin position="97"/>
        <end position="122"/>
    </location>
</feature>
<dbReference type="Pfam" id="PF18029">
    <property type="entry name" value="Glyoxalase_6"/>
    <property type="match status" value="1"/>
</dbReference>
<comment type="caution">
    <text evidence="3">The sequence shown here is derived from an EMBL/GenBank/DDBJ whole genome shotgun (WGS) entry which is preliminary data.</text>
</comment>
<dbReference type="RefSeq" id="WP_343977572.1">
    <property type="nucleotide sequence ID" value="NZ_BAAAJG010000009.1"/>
</dbReference>
<evidence type="ECO:0000256" key="1">
    <source>
        <dbReference type="SAM" id="MobiDB-lite"/>
    </source>
</evidence>
<dbReference type="SUPFAM" id="SSF54593">
    <property type="entry name" value="Glyoxalase/Bleomycin resistance protein/Dihydroxybiphenyl dioxygenase"/>
    <property type="match status" value="1"/>
</dbReference>
<sequence length="122" mass="13447">MSNSVIGLSIDCADAAKLARFWADVLGRQVNPQPTVEFAAIDANESAQGPRLVFHQVPEAKTVKNRLHLDLISTEFAVETDRLLSLGATRVNDVEQGGALDHVPRPRGQRVRPGRRLNLSRR</sequence>
<dbReference type="CDD" id="cd06587">
    <property type="entry name" value="VOC"/>
    <property type="match status" value="1"/>
</dbReference>
<dbReference type="InterPro" id="IPR029068">
    <property type="entry name" value="Glyas_Bleomycin-R_OHBP_Dase"/>
</dbReference>
<proteinExistence type="predicted"/>
<evidence type="ECO:0000313" key="3">
    <source>
        <dbReference type="EMBL" id="MFD1533833.1"/>
    </source>
</evidence>
<dbReference type="PANTHER" id="PTHR35908:SF1">
    <property type="entry name" value="CONSERVED PROTEIN"/>
    <property type="match status" value="1"/>
</dbReference>
<dbReference type="PANTHER" id="PTHR35908">
    <property type="entry name" value="HYPOTHETICAL FUSION PROTEIN"/>
    <property type="match status" value="1"/>
</dbReference>
<evidence type="ECO:0000259" key="2">
    <source>
        <dbReference type="Pfam" id="PF18029"/>
    </source>
</evidence>
<protein>
    <submittedName>
        <fullName evidence="3">VOC family protein</fullName>
    </submittedName>
</protein>